<dbReference type="Proteomes" id="UP000198929">
    <property type="component" value="Unassembled WGS sequence"/>
</dbReference>
<dbReference type="GO" id="GO:0016747">
    <property type="term" value="F:acyltransferase activity, transferring groups other than amino-acyl groups"/>
    <property type="evidence" value="ECO:0007669"/>
    <property type="project" value="InterPro"/>
</dbReference>
<dbReference type="CDD" id="cd04301">
    <property type="entry name" value="NAT_SF"/>
    <property type="match status" value="1"/>
</dbReference>
<dbReference type="STRING" id="1121357.SAMN05661109_02051"/>
<evidence type="ECO:0000313" key="3">
    <source>
        <dbReference type="Proteomes" id="UP000198929"/>
    </source>
</evidence>
<dbReference type="EMBL" id="FOGQ01000010">
    <property type="protein sequence ID" value="SES16286.1"/>
    <property type="molecule type" value="Genomic_DNA"/>
</dbReference>
<evidence type="ECO:0000259" key="1">
    <source>
        <dbReference type="PROSITE" id="PS51186"/>
    </source>
</evidence>
<organism evidence="2 3">
    <name type="scientific">Corynebacterium cystitidis DSM 20524</name>
    <dbReference type="NCBI Taxonomy" id="1121357"/>
    <lineage>
        <taxon>Bacteria</taxon>
        <taxon>Bacillati</taxon>
        <taxon>Actinomycetota</taxon>
        <taxon>Actinomycetes</taxon>
        <taxon>Mycobacteriales</taxon>
        <taxon>Corynebacteriaceae</taxon>
        <taxon>Corynebacterium</taxon>
    </lineage>
</organism>
<dbReference type="SUPFAM" id="SSF55729">
    <property type="entry name" value="Acyl-CoA N-acyltransferases (Nat)"/>
    <property type="match status" value="1"/>
</dbReference>
<accession>A0A1H9V3G5</accession>
<dbReference type="InterPro" id="IPR000182">
    <property type="entry name" value="GNAT_dom"/>
</dbReference>
<sequence length="162" mass="18364">MLSVLRLADLSPFEIHSMYKLRVDVFVHEQKTPYAEIDDADAHQDTRHVLAWRPDGPHTEVMGVARIFPSDAEMVFGRLVVKPEYRGTGLAGKVVRSALKYAYENYPGKDITLEAQAKLTDYYADFGFEAEGEQYEDTGAPHQKMRLTSAKLAQYILKNPVK</sequence>
<dbReference type="PROSITE" id="PS51186">
    <property type="entry name" value="GNAT"/>
    <property type="match status" value="1"/>
</dbReference>
<dbReference type="InterPro" id="IPR016181">
    <property type="entry name" value="Acyl_CoA_acyltransferase"/>
</dbReference>
<dbReference type="Gene3D" id="3.40.630.30">
    <property type="match status" value="1"/>
</dbReference>
<name>A0A1H9V3G5_9CORY</name>
<feature type="domain" description="N-acetyltransferase" evidence="1">
    <location>
        <begin position="5"/>
        <end position="150"/>
    </location>
</feature>
<keyword evidence="3" id="KW-1185">Reference proteome</keyword>
<protein>
    <submittedName>
        <fullName evidence="2">ElaA protein</fullName>
    </submittedName>
</protein>
<dbReference type="AlphaFoldDB" id="A0A1H9V3G5"/>
<reference evidence="3" key="1">
    <citation type="submission" date="2016-10" db="EMBL/GenBank/DDBJ databases">
        <authorList>
            <person name="Varghese N."/>
            <person name="Submissions S."/>
        </authorList>
    </citation>
    <scope>NUCLEOTIDE SEQUENCE [LARGE SCALE GENOMIC DNA]</scope>
    <source>
        <strain evidence="3">DSM 20524</strain>
    </source>
</reference>
<gene>
    <name evidence="2" type="ORF">SAMN05661109_02051</name>
</gene>
<dbReference type="Pfam" id="PF13673">
    <property type="entry name" value="Acetyltransf_10"/>
    <property type="match status" value="1"/>
</dbReference>
<proteinExistence type="predicted"/>
<evidence type="ECO:0000313" key="2">
    <source>
        <dbReference type="EMBL" id="SES16286.1"/>
    </source>
</evidence>